<dbReference type="AlphaFoldDB" id="A0A285HTC3"/>
<evidence type="ECO:0000313" key="12">
    <source>
        <dbReference type="Proteomes" id="UP000231702"/>
    </source>
</evidence>
<evidence type="ECO:0000256" key="4">
    <source>
        <dbReference type="ARBA" id="ARBA00022692"/>
    </source>
</evidence>
<keyword evidence="4 7" id="KW-0812">Transmembrane</keyword>
<dbReference type="OrthoDB" id="9815445at2"/>
<evidence type="ECO:0000313" key="10">
    <source>
        <dbReference type="EMBL" id="SNY38066.1"/>
    </source>
</evidence>
<keyword evidence="6 7" id="KW-0472">Membrane</keyword>
<evidence type="ECO:0000256" key="5">
    <source>
        <dbReference type="ARBA" id="ARBA00022989"/>
    </source>
</evidence>
<feature type="domain" description="ABC transmembrane type-1" evidence="8">
    <location>
        <begin position="70"/>
        <end position="259"/>
    </location>
</feature>
<feature type="transmembrane region" description="Helical" evidence="7">
    <location>
        <begin position="180"/>
        <end position="202"/>
    </location>
</feature>
<protein>
    <submittedName>
        <fullName evidence="10">Carbohydrate ABC transporter membrane protein 2, CUT1 family</fullName>
    </submittedName>
    <submittedName>
        <fullName evidence="9">Carbohydrate ABC transporter permease</fullName>
    </submittedName>
</protein>
<keyword evidence="5 7" id="KW-1133">Transmembrane helix</keyword>
<dbReference type="Gene3D" id="1.10.3720.10">
    <property type="entry name" value="MetI-like"/>
    <property type="match status" value="1"/>
</dbReference>
<evidence type="ECO:0000256" key="7">
    <source>
        <dbReference type="RuleBase" id="RU363032"/>
    </source>
</evidence>
<evidence type="ECO:0000313" key="9">
    <source>
        <dbReference type="EMBL" id="PJE27655.1"/>
    </source>
</evidence>
<dbReference type="CDD" id="cd06261">
    <property type="entry name" value="TM_PBP2"/>
    <property type="match status" value="1"/>
</dbReference>
<comment type="similarity">
    <text evidence="7">Belongs to the binding-protein-dependent transport system permease family.</text>
</comment>
<dbReference type="GO" id="GO:0005886">
    <property type="term" value="C:plasma membrane"/>
    <property type="evidence" value="ECO:0007669"/>
    <property type="project" value="UniProtKB-SubCell"/>
</dbReference>
<feature type="transmembrane region" description="Helical" evidence="7">
    <location>
        <begin position="12"/>
        <end position="31"/>
    </location>
</feature>
<dbReference type="InterPro" id="IPR035906">
    <property type="entry name" value="MetI-like_sf"/>
</dbReference>
<proteinExistence type="inferred from homology"/>
<dbReference type="PANTHER" id="PTHR43744:SF12">
    <property type="entry name" value="ABC TRANSPORTER PERMEASE PROTEIN MG189-RELATED"/>
    <property type="match status" value="1"/>
</dbReference>
<dbReference type="EMBL" id="OBEA01000001">
    <property type="protein sequence ID" value="SNY38066.1"/>
    <property type="molecule type" value="Genomic_DNA"/>
</dbReference>
<sequence>MITIKQARNIAFTTLVLIAAAIWIFPLYWALTTSLRSENRIVADAGWLIDELNFAAFVEILKNSKLPVWYLNSVGTSLIITAVVLLTGMMCAYALSQLRFPGRRLLYLVVVGSFMVPVPALYVAQFVLMNDLGLVNTWWGIILPQLIVPVVIIVYKQFFDAIPKEMREAVVLDGGGDFALLFKLYLPLNWGITAALGIITFISAWNNFFWPFLVVTSEGMMTIPVGITQVTDSFGVAYARMMALALLAAAPVIIGYLIFQKRVTEAVMISAGVKG</sequence>
<evidence type="ECO:0000256" key="2">
    <source>
        <dbReference type="ARBA" id="ARBA00022448"/>
    </source>
</evidence>
<keyword evidence="12" id="KW-1185">Reference proteome</keyword>
<dbReference type="EMBL" id="PGTD01000017">
    <property type="protein sequence ID" value="PJE27655.1"/>
    <property type="molecule type" value="Genomic_DNA"/>
</dbReference>
<evidence type="ECO:0000256" key="6">
    <source>
        <dbReference type="ARBA" id="ARBA00023136"/>
    </source>
</evidence>
<reference evidence="9 12" key="2">
    <citation type="journal article" date="2018" name="Int. J. Syst. Evol. Microbiol.">
        <title>Pseudooceanicola lipolyticus sp. nov., a marine alphaproteobacterium, reclassification of Oceanicola flagellatus as Pseudooceanicola flagellatus comb. nov. and emended description of the genus Pseudooceanicola.</title>
        <authorList>
            <person name="Huang M.-M."/>
            <person name="Guo L.-L."/>
            <person name="Wu Y.-H."/>
            <person name="Lai Q.-L."/>
            <person name="Shao Z.-Z."/>
            <person name="Wang C.-S."/>
            <person name="Wu M."/>
            <person name="Xu X.-W."/>
        </authorList>
    </citation>
    <scope>NUCLEOTIDE SEQUENCE [LARGE SCALE GENOMIC DNA]</scope>
    <source>
        <strain evidence="9 12">Ar-45</strain>
    </source>
</reference>
<comment type="subcellular location">
    <subcellularLocation>
        <location evidence="1 7">Cell membrane</location>
        <topology evidence="1 7">Multi-pass membrane protein</topology>
    </subcellularLocation>
</comment>
<dbReference type="RefSeq" id="WP_097144184.1">
    <property type="nucleotide sequence ID" value="NZ_OBEA01000001.1"/>
</dbReference>
<name>A0A285HTC3_9RHOB</name>
<evidence type="ECO:0000313" key="11">
    <source>
        <dbReference type="Proteomes" id="UP000231655"/>
    </source>
</evidence>
<dbReference type="GO" id="GO:0055085">
    <property type="term" value="P:transmembrane transport"/>
    <property type="evidence" value="ECO:0007669"/>
    <property type="project" value="InterPro"/>
</dbReference>
<evidence type="ECO:0000259" key="8">
    <source>
        <dbReference type="PROSITE" id="PS50928"/>
    </source>
</evidence>
<dbReference type="Pfam" id="PF00528">
    <property type="entry name" value="BPD_transp_1"/>
    <property type="match status" value="1"/>
</dbReference>
<dbReference type="PANTHER" id="PTHR43744">
    <property type="entry name" value="ABC TRANSPORTER PERMEASE PROTEIN MG189-RELATED-RELATED"/>
    <property type="match status" value="1"/>
</dbReference>
<dbReference type="SUPFAM" id="SSF161098">
    <property type="entry name" value="MetI-like"/>
    <property type="match status" value="1"/>
</dbReference>
<evidence type="ECO:0000256" key="3">
    <source>
        <dbReference type="ARBA" id="ARBA00022475"/>
    </source>
</evidence>
<dbReference type="Proteomes" id="UP000231702">
    <property type="component" value="Unassembled WGS sequence"/>
</dbReference>
<dbReference type="PROSITE" id="PS50928">
    <property type="entry name" value="ABC_TM1"/>
    <property type="match status" value="1"/>
</dbReference>
<feature type="transmembrane region" description="Helical" evidence="7">
    <location>
        <begin position="105"/>
        <end position="126"/>
    </location>
</feature>
<gene>
    <name evidence="9" type="ORF">CVM39_13825</name>
    <name evidence="10" type="ORF">SAMN06297129_0392</name>
</gene>
<feature type="transmembrane region" description="Helical" evidence="7">
    <location>
        <begin position="69"/>
        <end position="93"/>
    </location>
</feature>
<keyword evidence="3" id="KW-1003">Cell membrane</keyword>
<accession>A0A285HTC3</accession>
<reference evidence="10 11" key="1">
    <citation type="submission" date="2017-09" db="EMBL/GenBank/DDBJ databases">
        <authorList>
            <person name="Ehlers B."/>
            <person name="Leendertz F.H."/>
        </authorList>
    </citation>
    <scope>NUCLEOTIDE SEQUENCE [LARGE SCALE GENOMIC DNA]</scope>
    <source>
        <strain evidence="10 11">CGMCC 1.12662</strain>
    </source>
</reference>
<keyword evidence="2 7" id="KW-0813">Transport</keyword>
<feature type="transmembrane region" description="Helical" evidence="7">
    <location>
        <begin position="239"/>
        <end position="259"/>
    </location>
</feature>
<organism evidence="10 11">
    <name type="scientific">Pseudooceanicola antarcticus</name>
    <dbReference type="NCBI Taxonomy" id="1247613"/>
    <lineage>
        <taxon>Bacteria</taxon>
        <taxon>Pseudomonadati</taxon>
        <taxon>Pseudomonadota</taxon>
        <taxon>Alphaproteobacteria</taxon>
        <taxon>Rhodobacterales</taxon>
        <taxon>Paracoccaceae</taxon>
        <taxon>Pseudooceanicola</taxon>
    </lineage>
</organism>
<evidence type="ECO:0000256" key="1">
    <source>
        <dbReference type="ARBA" id="ARBA00004651"/>
    </source>
</evidence>
<dbReference type="Proteomes" id="UP000231655">
    <property type="component" value="Unassembled WGS sequence"/>
</dbReference>
<feature type="transmembrane region" description="Helical" evidence="7">
    <location>
        <begin position="138"/>
        <end position="159"/>
    </location>
</feature>
<dbReference type="InterPro" id="IPR000515">
    <property type="entry name" value="MetI-like"/>
</dbReference>